<accession>M5U4Q6</accession>
<dbReference type="GO" id="GO:0030246">
    <property type="term" value="F:carbohydrate binding"/>
    <property type="evidence" value="ECO:0007669"/>
    <property type="project" value="InterPro"/>
</dbReference>
<evidence type="ECO:0000256" key="1">
    <source>
        <dbReference type="ARBA" id="ARBA00022801"/>
    </source>
</evidence>
<dbReference type="Pfam" id="PF14508">
    <property type="entry name" value="GH97_N"/>
    <property type="match status" value="1"/>
</dbReference>
<evidence type="ECO:0000256" key="3">
    <source>
        <dbReference type="SAM" id="SignalP"/>
    </source>
</evidence>
<dbReference type="Gene3D" id="2.60.40.1180">
    <property type="entry name" value="Golgi alpha-mannosidase II"/>
    <property type="match status" value="1"/>
</dbReference>
<dbReference type="InterPro" id="IPR019563">
    <property type="entry name" value="GH97_catalytic"/>
</dbReference>
<dbReference type="InterPro" id="IPR013785">
    <property type="entry name" value="Aldolase_TIM"/>
</dbReference>
<dbReference type="AlphaFoldDB" id="M5U4Q6"/>
<evidence type="ECO:0000259" key="5">
    <source>
        <dbReference type="Pfam" id="PF14508"/>
    </source>
</evidence>
<protein>
    <submittedName>
        <fullName evidence="7">Alpha-glucosidase</fullName>
    </submittedName>
</protein>
<evidence type="ECO:0000259" key="6">
    <source>
        <dbReference type="Pfam" id="PF14509"/>
    </source>
</evidence>
<evidence type="ECO:0000259" key="4">
    <source>
        <dbReference type="Pfam" id="PF10566"/>
    </source>
</evidence>
<dbReference type="Proteomes" id="UP000011885">
    <property type="component" value="Unassembled WGS sequence"/>
</dbReference>
<dbReference type="SUPFAM" id="SSF51445">
    <property type="entry name" value="(Trans)glycosidases"/>
    <property type="match status" value="1"/>
</dbReference>
<feature type="signal peptide" evidence="3">
    <location>
        <begin position="1"/>
        <end position="20"/>
    </location>
</feature>
<evidence type="ECO:0000313" key="7">
    <source>
        <dbReference type="EMBL" id="EMI56435.1"/>
    </source>
</evidence>
<dbReference type="InterPro" id="IPR029486">
    <property type="entry name" value="GH97_N"/>
</dbReference>
<dbReference type="PATRIC" id="fig|1263870.3.peg.2273"/>
<dbReference type="Pfam" id="PF14509">
    <property type="entry name" value="GH97_C"/>
    <property type="match status" value="1"/>
</dbReference>
<dbReference type="Gene3D" id="3.20.20.70">
    <property type="entry name" value="Aldolase class I"/>
    <property type="match status" value="1"/>
</dbReference>
<dbReference type="Pfam" id="PF10566">
    <property type="entry name" value="Glyco_hydro_97"/>
    <property type="match status" value="1"/>
</dbReference>
<comment type="caution">
    <text evidence="7">The sequence shown here is derived from an EMBL/GenBank/DDBJ whole genome shotgun (WGS) entry which is preliminary data.</text>
</comment>
<keyword evidence="2" id="KW-0326">Glycosidase</keyword>
<evidence type="ECO:0000256" key="2">
    <source>
        <dbReference type="ARBA" id="ARBA00023295"/>
    </source>
</evidence>
<feature type="domain" description="Glycosyl-hydrolase 97 C-terminal oligomerisation" evidence="6">
    <location>
        <begin position="534"/>
        <end position="647"/>
    </location>
</feature>
<gene>
    <name evidence="7" type="ORF">RSSM_02131</name>
</gene>
<feature type="domain" description="Glycosyl-hydrolase 97 N-terminal" evidence="5">
    <location>
        <begin position="29"/>
        <end position="278"/>
    </location>
</feature>
<dbReference type="GO" id="GO:0016798">
    <property type="term" value="F:hydrolase activity, acting on glycosyl bonds"/>
    <property type="evidence" value="ECO:0007669"/>
    <property type="project" value="UniProtKB-KW"/>
</dbReference>
<dbReference type="PANTHER" id="PTHR35803">
    <property type="entry name" value="GLUCAN 1,4-ALPHA-GLUCOSIDASE SUSB-RELATED"/>
    <property type="match status" value="1"/>
</dbReference>
<sequence>MIRDIFFAALISVLIQTAAASGSTAELMSSPDGQVVATLFTNEEGALRYQVEWKGRVIIEPSALGISVDGLSLGSNVEIGEPAVSATDETYATRGVHSIARNHYKRWLFPITHQPSGRNYTLETRVYDDGVAIRYVVPGEGTQHVDGESSSWKVIPDSKAWYFERLTKGWKLKSYAGEWLATDIDNLAEASPVGPVQGTPIVLELPSDLGFAAITKAATYNYSGMRLKAIGHRTLVADFTEGNSGFDVEGTIATPWRVTMLADDLNELVGSDLVKNLNPKPDKELFADTSYIRPGRTVWSWETLGLGTPETQREFVDLAAEMGFEYTTIDDGWKDWIRPWETVGGLVEHAASKDVGVWLWVHSQDIRSPENDYQQMRDYFFRVSQTGAVGLKIDFMNGESKELVDFEIAVLRNAAKARLMINFHGCHASTGEERTYPNEMTREGIRGIEVNKMREGPIPAFHNAALPFTRFIVGHADYTPALFSNPGPTTWAHQVATLVLFTSGLQTYAEHPGTMMNARDLQEASHILQNVPPVWDETIVLEGSKIGSLAGMARRTGDQWFVGVVNGEQQARDFETSLTFLGNGEYCVEIIRDDIDGAPIDLVGMNAKAKLHGYNTTTGLVVDKHLLRRSETLDMRLAPGGGFVARLTKRD</sequence>
<feature type="chain" id="PRO_5004072900" evidence="3">
    <location>
        <begin position="21"/>
        <end position="651"/>
    </location>
</feature>
<dbReference type="RefSeq" id="WP_008677322.1">
    <property type="nucleotide sequence ID" value="NZ_ANOH01000147.1"/>
</dbReference>
<dbReference type="InterPro" id="IPR029483">
    <property type="entry name" value="GH97_C"/>
</dbReference>
<dbReference type="EMBL" id="ANOH01000147">
    <property type="protein sequence ID" value="EMI56435.1"/>
    <property type="molecule type" value="Genomic_DNA"/>
</dbReference>
<reference evidence="7 8" key="1">
    <citation type="journal article" date="2013" name="Mar. Genomics">
        <title>Expression of sulfatases in Rhodopirellula baltica and the diversity of sulfatases in the genus Rhodopirellula.</title>
        <authorList>
            <person name="Wegner C.E."/>
            <person name="Richter-Heitmann T."/>
            <person name="Klindworth A."/>
            <person name="Klockow C."/>
            <person name="Richter M."/>
            <person name="Achstetter T."/>
            <person name="Glockner F.O."/>
            <person name="Harder J."/>
        </authorList>
    </citation>
    <scope>NUCLEOTIDE SEQUENCE [LARGE SCALE GENOMIC DNA]</scope>
    <source>
        <strain evidence="7 8">SM41</strain>
    </source>
</reference>
<evidence type="ECO:0000313" key="8">
    <source>
        <dbReference type="Proteomes" id="UP000011885"/>
    </source>
</evidence>
<dbReference type="InterPro" id="IPR013780">
    <property type="entry name" value="Glyco_hydro_b"/>
</dbReference>
<dbReference type="Gene3D" id="2.70.98.10">
    <property type="match status" value="1"/>
</dbReference>
<keyword evidence="8" id="KW-1185">Reference proteome</keyword>
<dbReference type="OrthoDB" id="57532at2"/>
<proteinExistence type="predicted"/>
<keyword evidence="1" id="KW-0378">Hydrolase</keyword>
<dbReference type="InterPro" id="IPR014718">
    <property type="entry name" value="GH-type_carb-bd"/>
</dbReference>
<dbReference type="InterPro" id="IPR017853">
    <property type="entry name" value="GH"/>
</dbReference>
<keyword evidence="3" id="KW-0732">Signal</keyword>
<dbReference type="InterPro" id="IPR052720">
    <property type="entry name" value="Glycosyl_hydrolase_97"/>
</dbReference>
<organism evidence="7 8">
    <name type="scientific">Rhodopirellula sallentina SM41</name>
    <dbReference type="NCBI Taxonomy" id="1263870"/>
    <lineage>
        <taxon>Bacteria</taxon>
        <taxon>Pseudomonadati</taxon>
        <taxon>Planctomycetota</taxon>
        <taxon>Planctomycetia</taxon>
        <taxon>Pirellulales</taxon>
        <taxon>Pirellulaceae</taxon>
        <taxon>Rhodopirellula</taxon>
    </lineage>
</organism>
<feature type="domain" description="Glycosyl-hydrolase 97 catalytic" evidence="4">
    <location>
        <begin position="308"/>
        <end position="445"/>
    </location>
</feature>
<name>M5U4Q6_9BACT</name>
<dbReference type="PANTHER" id="PTHR35803:SF2">
    <property type="entry name" value="RETAINING ALPHA-GALACTOSIDASE"/>
    <property type="match status" value="1"/>
</dbReference>